<dbReference type="InterPro" id="IPR005552">
    <property type="entry name" value="Scramblase"/>
</dbReference>
<keyword evidence="3" id="KW-1185">Reference proteome</keyword>
<dbReference type="InterPro" id="IPR025659">
    <property type="entry name" value="Tubby-like_C"/>
</dbReference>
<dbReference type="GO" id="GO:0017128">
    <property type="term" value="F:phospholipid scramblase activity"/>
    <property type="evidence" value="ECO:0007669"/>
    <property type="project" value="InterPro"/>
</dbReference>
<gene>
    <name evidence="4 5 6" type="primary">LOC117205693</name>
</gene>
<evidence type="ECO:0000313" key="4">
    <source>
        <dbReference type="RefSeq" id="XP_033300260.1"/>
    </source>
</evidence>
<dbReference type="KEGG" id="bbif:117205693"/>
<organism evidence="3 5">
    <name type="scientific">Bombus bifarius</name>
    <dbReference type="NCBI Taxonomy" id="103933"/>
    <lineage>
        <taxon>Eukaryota</taxon>
        <taxon>Metazoa</taxon>
        <taxon>Ecdysozoa</taxon>
        <taxon>Arthropoda</taxon>
        <taxon>Hexapoda</taxon>
        <taxon>Insecta</taxon>
        <taxon>Pterygota</taxon>
        <taxon>Neoptera</taxon>
        <taxon>Endopterygota</taxon>
        <taxon>Hymenoptera</taxon>
        <taxon>Apocrita</taxon>
        <taxon>Aculeata</taxon>
        <taxon>Apoidea</taxon>
        <taxon>Anthophila</taxon>
        <taxon>Apidae</taxon>
        <taxon>Bombus</taxon>
        <taxon>Pyrobombus</taxon>
    </lineage>
</organism>
<feature type="region of interest" description="Disordered" evidence="2">
    <location>
        <begin position="178"/>
        <end position="207"/>
    </location>
</feature>
<dbReference type="PANTHER" id="PTHR23248">
    <property type="entry name" value="PHOSPHOLIPID SCRAMBLASE-RELATED"/>
    <property type="match status" value="1"/>
</dbReference>
<dbReference type="GeneID" id="117205693"/>
<protein>
    <submittedName>
        <fullName evidence="4 5">Phospholipid scramblase 3-like</fullName>
    </submittedName>
</protein>
<name>A0A6P8LIR6_9HYME</name>
<dbReference type="Proteomes" id="UP000515164">
    <property type="component" value="Unplaced"/>
</dbReference>
<dbReference type="GO" id="GO:0005886">
    <property type="term" value="C:plasma membrane"/>
    <property type="evidence" value="ECO:0007669"/>
    <property type="project" value="TreeGrafter"/>
</dbReference>
<dbReference type="RefSeq" id="XP_033300262.1">
    <property type="nucleotide sequence ID" value="XM_033444371.1"/>
</dbReference>
<dbReference type="RefSeq" id="XP_033300260.1">
    <property type="nucleotide sequence ID" value="XM_033444369.1"/>
</dbReference>
<dbReference type="SUPFAM" id="SSF54518">
    <property type="entry name" value="Tubby C-terminal domain-like"/>
    <property type="match status" value="1"/>
</dbReference>
<evidence type="ECO:0000313" key="3">
    <source>
        <dbReference type="Proteomes" id="UP000515164"/>
    </source>
</evidence>
<comment type="similarity">
    <text evidence="1">Belongs to the phospholipid scramblase family.</text>
</comment>
<evidence type="ECO:0000256" key="2">
    <source>
        <dbReference type="SAM" id="MobiDB-lite"/>
    </source>
</evidence>
<evidence type="ECO:0000256" key="1">
    <source>
        <dbReference type="ARBA" id="ARBA00005350"/>
    </source>
</evidence>
<dbReference type="PANTHER" id="PTHR23248:SF9">
    <property type="entry name" value="PHOSPHOLIPID SCRAMBLASE"/>
    <property type="match status" value="1"/>
</dbReference>
<dbReference type="AlphaFoldDB" id="A0A6P8LIR6"/>
<accession>A0A6P8LIR6</accession>
<proteinExistence type="inferred from homology"/>
<evidence type="ECO:0000313" key="5">
    <source>
        <dbReference type="RefSeq" id="XP_033300261.1"/>
    </source>
</evidence>
<feature type="region of interest" description="Disordered" evidence="2">
    <location>
        <begin position="93"/>
        <end position="162"/>
    </location>
</feature>
<dbReference type="Pfam" id="PF03803">
    <property type="entry name" value="Scramblase"/>
    <property type="match status" value="1"/>
</dbReference>
<evidence type="ECO:0000313" key="6">
    <source>
        <dbReference type="RefSeq" id="XP_033300262.1"/>
    </source>
</evidence>
<reference evidence="4 5" key="1">
    <citation type="submission" date="2025-04" db="UniProtKB">
        <authorList>
            <consortium name="RefSeq"/>
        </authorList>
    </citation>
    <scope>IDENTIFICATION</scope>
    <source>
        <tissue evidence="4 5">Muscle</tissue>
    </source>
</reference>
<dbReference type="RefSeq" id="XP_033300261.1">
    <property type="nucleotide sequence ID" value="XM_033444370.1"/>
</dbReference>
<sequence length="450" mass="47454">MPTFATAPLPDAFSIPQPGIPQPGIVPGIPQPGIVPGIPQPGIVPGIPQPGIVPGISQPGIVPGIPQPGIVPGIPQPGMTSGIPQPGMAPEIPQPGTAPGIPQPGTAPGIPQPGMAPGISQPGMAPGIPRSGMAPGISQPGMAPGIPRSGMAPGIPQPGMAPGIPRCGMAPGIPQPGMAPGIPQPGMAPGIPRSGMAPGISRPAPPPYGISMPGPEAPQPMMPQGGWSPRNTTCPPGLEYLIVLDRLYIRQQLELLEVVVGWETENKYFVTNANGQPLFYIMEESNICARMCLGTLRNCILHVDDTNHREVLRMVRPCRCSGCCCFCCMQMLEVYSGEMLLGSVIEDCHIFRASFSIRDASGETVLKITGPYFRFCGNATYKIKSADGLHRVGEIKKKWSGFTTEFFTDADNFSLHFPTDLDVKIKAVLLGACILIDFMYFEGNTKRNSI</sequence>